<reference evidence="2" key="1">
    <citation type="submission" date="2020-01" db="EMBL/GenBank/DDBJ databases">
        <authorList>
            <consortium name="DOE Joint Genome Institute"/>
            <person name="Haridas S."/>
            <person name="Albert R."/>
            <person name="Binder M."/>
            <person name="Bloem J."/>
            <person name="Labutti K."/>
            <person name="Salamov A."/>
            <person name="Andreopoulos B."/>
            <person name="Baker S.E."/>
            <person name="Barry K."/>
            <person name="Bills G."/>
            <person name="Bluhm B.H."/>
            <person name="Cannon C."/>
            <person name="Castanera R."/>
            <person name="Culley D.E."/>
            <person name="Daum C."/>
            <person name="Ezra D."/>
            <person name="Gonzalez J.B."/>
            <person name="Henrissat B."/>
            <person name="Kuo A."/>
            <person name="Liang C."/>
            <person name="Lipzen A."/>
            <person name="Lutzoni F."/>
            <person name="Magnuson J."/>
            <person name="Mondo S."/>
            <person name="Nolan M."/>
            <person name="Ohm R."/>
            <person name="Pangilinan J."/>
            <person name="Park H.-J."/>
            <person name="Ramirez L."/>
            <person name="Alfaro M."/>
            <person name="Sun H."/>
            <person name="Tritt A."/>
            <person name="Yoshinaga Y."/>
            <person name="Zwiers L.-H."/>
            <person name="Turgeon B.G."/>
            <person name="Goodwin S.B."/>
            <person name="Spatafora J.W."/>
            <person name="Crous P.W."/>
            <person name="Grigoriev I.V."/>
        </authorList>
    </citation>
    <scope>NUCLEOTIDE SEQUENCE</scope>
    <source>
        <strain evidence="2">CBS 342.82</strain>
    </source>
</reference>
<dbReference type="Proteomes" id="UP000504637">
    <property type="component" value="Unplaced"/>
</dbReference>
<dbReference type="GeneID" id="54366729"/>
<keyword evidence="1" id="KW-1185">Reference proteome</keyword>
<protein>
    <submittedName>
        <fullName evidence="2">Uncharacterized protein</fullName>
    </submittedName>
</protein>
<dbReference type="RefSeq" id="XP_033456364.1">
    <property type="nucleotide sequence ID" value="XM_033608928.1"/>
</dbReference>
<reference evidence="2" key="2">
    <citation type="submission" date="2020-04" db="EMBL/GenBank/DDBJ databases">
        <authorList>
            <consortium name="NCBI Genome Project"/>
        </authorList>
    </citation>
    <scope>NUCLEOTIDE SEQUENCE</scope>
    <source>
        <strain evidence="2">CBS 342.82</strain>
    </source>
</reference>
<reference evidence="2" key="3">
    <citation type="submission" date="2025-08" db="UniProtKB">
        <authorList>
            <consortium name="RefSeq"/>
        </authorList>
    </citation>
    <scope>IDENTIFICATION</scope>
    <source>
        <strain evidence="2">CBS 342.82</strain>
    </source>
</reference>
<sequence>MVISGTYGRRHHLVQTCAFLDAQRYWISNVVRCDTLWSPTRCILLSITTFLIPEFISEVAAVPRIFLRSVVWEREKKSKSYTKQTMIISTALCSCARVPRNRKGYPPPIFCSLCSSSSTSPADARAGRCGTISQCIMPLPPPYIYRSISTIWS</sequence>
<dbReference type="AlphaFoldDB" id="A0A6J3LUK0"/>
<organism evidence="2">
    <name type="scientific">Dissoconium aciculare CBS 342.82</name>
    <dbReference type="NCBI Taxonomy" id="1314786"/>
    <lineage>
        <taxon>Eukaryota</taxon>
        <taxon>Fungi</taxon>
        <taxon>Dikarya</taxon>
        <taxon>Ascomycota</taxon>
        <taxon>Pezizomycotina</taxon>
        <taxon>Dothideomycetes</taxon>
        <taxon>Dothideomycetidae</taxon>
        <taxon>Mycosphaerellales</taxon>
        <taxon>Dissoconiaceae</taxon>
        <taxon>Dissoconium</taxon>
    </lineage>
</organism>
<proteinExistence type="predicted"/>
<gene>
    <name evidence="2" type="ORF">K489DRAFT_79471</name>
</gene>
<name>A0A6J3LUK0_9PEZI</name>
<accession>A0A6J3LUK0</accession>
<evidence type="ECO:0000313" key="2">
    <source>
        <dbReference type="RefSeq" id="XP_033456364.1"/>
    </source>
</evidence>
<evidence type="ECO:0000313" key="1">
    <source>
        <dbReference type="Proteomes" id="UP000504637"/>
    </source>
</evidence>